<dbReference type="Pfam" id="PF05193">
    <property type="entry name" value="Peptidase_M16_C"/>
    <property type="match status" value="1"/>
</dbReference>
<evidence type="ECO:0000259" key="1">
    <source>
        <dbReference type="Pfam" id="PF00675"/>
    </source>
</evidence>
<proteinExistence type="predicted"/>
<evidence type="ECO:0000313" key="3">
    <source>
        <dbReference type="EMBL" id="PNH18873.1"/>
    </source>
</evidence>
<dbReference type="EMBL" id="NBZD01000002">
    <property type="protein sequence ID" value="PNH18873.1"/>
    <property type="molecule type" value="Genomic_DNA"/>
</dbReference>
<feature type="domain" description="Peptidase M16 C-terminal" evidence="2">
    <location>
        <begin position="206"/>
        <end position="379"/>
    </location>
</feature>
<dbReference type="AlphaFoldDB" id="A0A2J8B281"/>
<evidence type="ECO:0000259" key="2">
    <source>
        <dbReference type="Pfam" id="PF05193"/>
    </source>
</evidence>
<feature type="domain" description="Peptidase M16 N-terminal" evidence="1">
    <location>
        <begin position="80"/>
        <end position="198"/>
    </location>
</feature>
<dbReference type="InterPro" id="IPR011765">
    <property type="entry name" value="Pept_M16_N"/>
</dbReference>
<accession>A0A2J8B281</accession>
<dbReference type="InterPro" id="IPR011249">
    <property type="entry name" value="Metalloenz_LuxS/M16"/>
</dbReference>
<evidence type="ECO:0000313" key="4">
    <source>
        <dbReference type="Proteomes" id="UP000236394"/>
    </source>
</evidence>
<dbReference type="Pfam" id="PF00675">
    <property type="entry name" value="Peptidase_M16"/>
    <property type="match status" value="1"/>
</dbReference>
<organism evidence="3 4">
    <name type="scientific">Mageeibacillus indolicus</name>
    <dbReference type="NCBI Taxonomy" id="884684"/>
    <lineage>
        <taxon>Bacteria</taxon>
        <taxon>Bacillati</taxon>
        <taxon>Bacillota</taxon>
        <taxon>Clostridia</taxon>
        <taxon>Eubacteriales</taxon>
        <taxon>Oscillospiraceae</taxon>
        <taxon>Mageeibacillus</taxon>
    </lineage>
</organism>
<dbReference type="Gene3D" id="3.30.830.10">
    <property type="entry name" value="Metalloenzyme, LuxS/M16 peptidase-like"/>
    <property type="match status" value="2"/>
</dbReference>
<dbReference type="RefSeq" id="WP_102892515.1">
    <property type="nucleotide sequence ID" value="NZ_NBZD01000002.1"/>
</dbReference>
<sequence>MGKNKIANFVGSEKKVLGTALTLRKFIHEPTGFEVTFVPMPGRVNKYAHFTVPYGSNSLNFRDLNYHGASAPAATYTVPAGTAHYLEHCVFSRDEDGGMLNQMAMLGFDANAFTSNYHTEFYMSGPDFSPNGENFLTALDAYFKALMRPEITAERVEAERKIILAEYNMYLDDPEISSYLDLMNALFKNHPQKIDICGTIESITTMTAENLQPAIDNFYLPNKIKLTLAGELPEEAVLTMLDRRLAELLRLGRIVSPSEAPQPEIILPSEPFAVNLPTITVEREVGIDAFMLGIKDPMANPVQPLTGRQLIERRLVGQILGEILLGDSSPSWHKLSAAGLINDSFACQYICEPDAAFWFICGDSHQPQSAVAALSKFLQTAELKVSPEVVAVETRAVMGSWLASLDSVGCCGSSNARLGAEGLDLADFSQIAKEIMADLDKVIANFAYLSDEMYYCTVYVNRKD</sequence>
<dbReference type="PANTHER" id="PTHR11851:SF134">
    <property type="entry name" value="ZINC-DEPENDENT PROTEASE"/>
    <property type="match status" value="1"/>
</dbReference>
<comment type="caution">
    <text evidence="3">The sequence shown here is derived from an EMBL/GenBank/DDBJ whole genome shotgun (WGS) entry which is preliminary data.</text>
</comment>
<gene>
    <name evidence="3" type="ORF">B7R76_04790</name>
</gene>
<reference evidence="4" key="1">
    <citation type="submission" date="2017-04" db="EMBL/GenBank/DDBJ databases">
        <authorList>
            <person name="Bumgarner R.E."/>
            <person name="Fredricks D.N."/>
            <person name="Srinivasan S."/>
        </authorList>
    </citation>
    <scope>NUCLEOTIDE SEQUENCE [LARGE SCALE GENOMIC DNA]</scope>
    <source>
        <strain evidence="4">KA00405</strain>
    </source>
</reference>
<protein>
    <submittedName>
        <fullName evidence="3">Uncharacterized protein</fullName>
    </submittedName>
</protein>
<dbReference type="PANTHER" id="PTHR11851">
    <property type="entry name" value="METALLOPROTEASE"/>
    <property type="match status" value="1"/>
</dbReference>
<dbReference type="InterPro" id="IPR050361">
    <property type="entry name" value="MPP/UQCRC_Complex"/>
</dbReference>
<dbReference type="GO" id="GO:0046872">
    <property type="term" value="F:metal ion binding"/>
    <property type="evidence" value="ECO:0007669"/>
    <property type="project" value="InterPro"/>
</dbReference>
<name>A0A2J8B281_9FIRM</name>
<dbReference type="Proteomes" id="UP000236394">
    <property type="component" value="Unassembled WGS sequence"/>
</dbReference>
<dbReference type="InterPro" id="IPR007863">
    <property type="entry name" value="Peptidase_M16_C"/>
</dbReference>
<dbReference type="SUPFAM" id="SSF63411">
    <property type="entry name" value="LuxS/MPP-like metallohydrolase"/>
    <property type="match status" value="1"/>
</dbReference>